<dbReference type="Proteomes" id="UP000480178">
    <property type="component" value="Chromosome"/>
</dbReference>
<dbReference type="EMBL" id="CP048222">
    <property type="protein sequence ID" value="QHT69262.1"/>
    <property type="molecule type" value="Genomic_DNA"/>
</dbReference>
<proteinExistence type="predicted"/>
<evidence type="ECO:0000313" key="1">
    <source>
        <dbReference type="EMBL" id="QHT69262.1"/>
    </source>
</evidence>
<keyword evidence="2" id="KW-1185">Reference proteome</keyword>
<name>A0A6C0GNU2_9BACT</name>
<protein>
    <submittedName>
        <fullName evidence="1">Uncharacterized protein</fullName>
    </submittedName>
</protein>
<gene>
    <name evidence="1" type="ORF">GXP67_22800</name>
</gene>
<reference evidence="1 2" key="1">
    <citation type="submission" date="2020-01" db="EMBL/GenBank/DDBJ databases">
        <authorList>
            <person name="Kim M.K."/>
        </authorList>
    </citation>
    <scope>NUCLEOTIDE SEQUENCE [LARGE SCALE GENOMIC DNA]</scope>
    <source>
        <strain evidence="1 2">172606-1</strain>
    </source>
</reference>
<dbReference type="KEGG" id="rhoz:GXP67_22800"/>
<dbReference type="AlphaFoldDB" id="A0A6C0GNU2"/>
<sequence>MSNYTHQWDEKQFVARVENLSKDGFISRMALRSLMDNRFASPSLKTTIFEMLNNNLRKQQLHLKFDLGIDTFKPVQTAPWSEAEVFQHLGTLIDKQLYEKNDNRWTVETISRSNLKDLLLESRLDEMHHRSLSVLLERNPSKKIFKPQEVESYLRKRF</sequence>
<dbReference type="RefSeq" id="WP_162445251.1">
    <property type="nucleotide sequence ID" value="NZ_CP048222.1"/>
</dbReference>
<organism evidence="1 2">
    <name type="scientific">Rhodocytophaga rosea</name>
    <dbReference type="NCBI Taxonomy" id="2704465"/>
    <lineage>
        <taxon>Bacteria</taxon>
        <taxon>Pseudomonadati</taxon>
        <taxon>Bacteroidota</taxon>
        <taxon>Cytophagia</taxon>
        <taxon>Cytophagales</taxon>
        <taxon>Rhodocytophagaceae</taxon>
        <taxon>Rhodocytophaga</taxon>
    </lineage>
</organism>
<accession>A0A6C0GNU2</accession>
<evidence type="ECO:0000313" key="2">
    <source>
        <dbReference type="Proteomes" id="UP000480178"/>
    </source>
</evidence>